<dbReference type="Pfam" id="PF00353">
    <property type="entry name" value="HemolysinCabind"/>
    <property type="match status" value="1"/>
</dbReference>
<dbReference type="InterPro" id="IPR014755">
    <property type="entry name" value="Cu-Rt/internalin_Ig-like"/>
</dbReference>
<name>A0ABR6YE35_9BURK</name>
<evidence type="ECO:0000256" key="1">
    <source>
        <dbReference type="ARBA" id="ARBA00022729"/>
    </source>
</evidence>
<keyword evidence="1" id="KW-0732">Signal</keyword>
<protein>
    <submittedName>
        <fullName evidence="4">Ig-like domain-containing protein</fullName>
    </submittedName>
</protein>
<evidence type="ECO:0000313" key="4">
    <source>
        <dbReference type="EMBL" id="MBC3874820.1"/>
    </source>
</evidence>
<dbReference type="RefSeq" id="WP_186942800.1">
    <property type="nucleotide sequence ID" value="NZ_JACOGA010000013.1"/>
</dbReference>
<keyword evidence="5" id="KW-1185">Reference proteome</keyword>
<evidence type="ECO:0000259" key="2">
    <source>
        <dbReference type="Pfam" id="PF13205"/>
    </source>
</evidence>
<dbReference type="InterPro" id="IPR032812">
    <property type="entry name" value="SbsA_Ig"/>
</dbReference>
<dbReference type="Pfam" id="PF13205">
    <property type="entry name" value="Big_5"/>
    <property type="match status" value="1"/>
</dbReference>
<accession>A0ABR6YE35</accession>
<reference evidence="4 5" key="1">
    <citation type="submission" date="2020-08" db="EMBL/GenBank/DDBJ databases">
        <title>Novel species isolated from subtropical streams in China.</title>
        <authorList>
            <person name="Lu H."/>
        </authorList>
    </citation>
    <scope>NUCLEOTIDE SEQUENCE [LARGE SCALE GENOMIC DNA]</scope>
    <source>
        <strain evidence="4 5">LX15W</strain>
    </source>
</reference>
<dbReference type="Gene3D" id="2.60.40.1220">
    <property type="match status" value="1"/>
</dbReference>
<feature type="domain" description="DUF4214" evidence="3">
    <location>
        <begin position="351"/>
        <end position="404"/>
    </location>
</feature>
<dbReference type="SUPFAM" id="SSF51120">
    <property type="entry name" value="beta-Roll"/>
    <property type="match status" value="1"/>
</dbReference>
<evidence type="ECO:0000259" key="3">
    <source>
        <dbReference type="Pfam" id="PF13946"/>
    </source>
</evidence>
<dbReference type="InterPro" id="IPR011049">
    <property type="entry name" value="Serralysin-like_metalloprot_C"/>
</dbReference>
<gene>
    <name evidence="4" type="ORF">H8K55_14605</name>
</gene>
<dbReference type="Proteomes" id="UP000624279">
    <property type="component" value="Unassembled WGS sequence"/>
</dbReference>
<feature type="domain" description="SbsA Ig-like" evidence="2">
    <location>
        <begin position="91"/>
        <end position="199"/>
    </location>
</feature>
<comment type="caution">
    <text evidence="4">The sequence shown here is derived from an EMBL/GenBank/DDBJ whole genome shotgun (WGS) entry which is preliminary data.</text>
</comment>
<proteinExistence type="predicted"/>
<dbReference type="EMBL" id="JACOGA010000013">
    <property type="protein sequence ID" value="MBC3874820.1"/>
    <property type="molecule type" value="Genomic_DNA"/>
</dbReference>
<dbReference type="InterPro" id="IPR001343">
    <property type="entry name" value="Hemolysn_Ca-bd"/>
</dbReference>
<organism evidence="4 5">
    <name type="scientific">Undibacterium flavidum</name>
    <dbReference type="NCBI Taxonomy" id="2762297"/>
    <lineage>
        <taxon>Bacteria</taxon>
        <taxon>Pseudomonadati</taxon>
        <taxon>Pseudomonadota</taxon>
        <taxon>Betaproteobacteria</taxon>
        <taxon>Burkholderiales</taxon>
        <taxon>Oxalobacteraceae</taxon>
        <taxon>Undibacterium</taxon>
    </lineage>
</organism>
<dbReference type="Pfam" id="PF13946">
    <property type="entry name" value="DUF4214"/>
    <property type="match status" value="1"/>
</dbReference>
<sequence>MPIIKGTEQDDLWRVVNPGTFVIDGLGGIDTLDLGTSLRSSYTIKQAADGAVYVDTISGASGEFHATLYNFEKLIFANSTETLDLATYFVDTSPPTLLSFSPVDQSNNVAIHKDIVFNFSENILAGAGSILLKTADGKLVESFDVASSTQLTINAKSLTINPTKDFQYGQNYVVEISSGSVKDLKGNLFATSQTINFKTVLGETFTGTTADDVIISSAGSDIIDGSAGRDTVVYSGKLSAYALSHQLNTYNVTSKNGGVSGVMTVDSLRNVESLKFDDMTVNLQIQAAASGAPPQHVQRLIELYVAFFNRVPDADGLAYWLSEMKAGQTINAIAETFYNAGVQFSNLTGFSASMSNADFINVIYKNVLGRVDGADPDGLAYWNAELVAGRANRGSLVSIMLDSAHQFKGDSTWGWVANLLDNKIIVAKTFAIDWGLGYASSNDAILQGMAIAAAVTPTDTQVALTLIGLSAADMHLL</sequence>
<dbReference type="InterPro" id="IPR025282">
    <property type="entry name" value="DUF4214"/>
</dbReference>
<evidence type="ECO:0000313" key="5">
    <source>
        <dbReference type="Proteomes" id="UP000624279"/>
    </source>
</evidence>